<dbReference type="EMBL" id="QVEZ01000004">
    <property type="protein sequence ID" value="RGC05500.1"/>
    <property type="molecule type" value="Genomic_DNA"/>
</dbReference>
<dbReference type="Proteomes" id="UP000261079">
    <property type="component" value="Unassembled WGS sequence"/>
</dbReference>
<accession>A0A3E2V4V5</accession>
<dbReference type="AlphaFoldDB" id="A0A3E2V4V5"/>
<protein>
    <submittedName>
        <fullName evidence="1">Uncharacterized protein</fullName>
    </submittedName>
</protein>
<dbReference type="RefSeq" id="WP_117535614.1">
    <property type="nucleotide sequence ID" value="NZ_QVEZ01000004.1"/>
</dbReference>
<reference evidence="1 2" key="1">
    <citation type="submission" date="2018-08" db="EMBL/GenBank/DDBJ databases">
        <title>A genome reference for cultivated species of the human gut microbiota.</title>
        <authorList>
            <person name="Zou Y."/>
            <person name="Xue W."/>
            <person name="Luo G."/>
        </authorList>
    </citation>
    <scope>NUCLEOTIDE SEQUENCE [LARGE SCALE GENOMIC DNA]</scope>
    <source>
        <strain evidence="1 2">AM42-11AC</strain>
    </source>
</reference>
<comment type="caution">
    <text evidence="1">The sequence shown here is derived from an EMBL/GenBank/DDBJ whole genome shotgun (WGS) entry which is preliminary data.</text>
</comment>
<name>A0A3E2V4V5_9FIRM</name>
<proteinExistence type="predicted"/>
<sequence>MTLQDLMMLYGVTLGNRRTAKQKYLFAQQLNESLPPLGWPVRVQQREGRFSKIENLIAGDLANAKVVIAVPFDTPAKALRPQKYYPFHPDKNVQQRGRDLALQCVLELLCFGAACLMFWSGRGTGAMLPRTLAALLLAGVGVWLLLPHASPCNFSRCSGAVATAVKLAEDLSGEENIAFAFCDHAVDNYDGFRLLAQEVPTAAIVLLLDNLTSGPAVALAHGEYRKEAAEQLCSLLPEDKVYDRNYPEEQRQRNLLALFPRGMMLSCGRVEKGEFVVENTCCAQDHVLDLPRMERMERALADFSKQKANKKEN</sequence>
<evidence type="ECO:0000313" key="1">
    <source>
        <dbReference type="EMBL" id="RGC05500.1"/>
    </source>
</evidence>
<gene>
    <name evidence="1" type="ORF">DW905_07675</name>
</gene>
<evidence type="ECO:0000313" key="2">
    <source>
        <dbReference type="Proteomes" id="UP000261079"/>
    </source>
</evidence>
<organism evidence="1 2">
    <name type="scientific">Faecalibacterium prausnitzii</name>
    <dbReference type="NCBI Taxonomy" id="853"/>
    <lineage>
        <taxon>Bacteria</taxon>
        <taxon>Bacillati</taxon>
        <taxon>Bacillota</taxon>
        <taxon>Clostridia</taxon>
        <taxon>Eubacteriales</taxon>
        <taxon>Oscillospiraceae</taxon>
        <taxon>Faecalibacterium</taxon>
    </lineage>
</organism>